<name>A0ABR4MR01_9PEZI</name>
<keyword evidence="3" id="KW-1185">Reference proteome</keyword>
<keyword evidence="2" id="KW-0255">Endonuclease</keyword>
<gene>
    <name evidence="2" type="ORF">HOO65_010049</name>
</gene>
<proteinExistence type="predicted"/>
<protein>
    <submittedName>
        <fullName evidence="2">Endonuclease/Exonuclease/phosphatase family protein</fullName>
    </submittedName>
</protein>
<feature type="compositionally biased region" description="Low complexity" evidence="1">
    <location>
        <begin position="327"/>
        <end position="336"/>
    </location>
</feature>
<keyword evidence="2" id="KW-0540">Nuclease</keyword>
<keyword evidence="2" id="KW-0378">Hydrolase</keyword>
<reference evidence="2 3" key="1">
    <citation type="submission" date="2020-05" db="EMBL/GenBank/DDBJ databases">
        <title>Ceratocystis lukuohia genome.</title>
        <authorList>
            <person name="Harrington T.C."/>
            <person name="Kim K."/>
            <person name="Mayers C.G."/>
        </authorList>
    </citation>
    <scope>NUCLEOTIDE SEQUENCE [LARGE SCALE GENOMIC DNA]</scope>
    <source>
        <strain evidence="2 3">C4212</strain>
    </source>
</reference>
<feature type="region of interest" description="Disordered" evidence="1">
    <location>
        <begin position="73"/>
        <end position="92"/>
    </location>
</feature>
<sequence length="463" mass="50836">MSSLLRSFEAQERAFKERRDEAKRLIIPLMEVIETHCAREATQTARAVKAEFLETAVRMLENILMGKISKTLKTDDRGQGQPKEAKKTPNDAHVAISFAEVAKMAAQTTAGNQSPVPEPKSHESAKQGGEWQTVSRRKAGKTAHPAPRQDNRILVRISAGHKLSDCESFLMAEKLKKLDAGLGEALKNVQKTKSGFALTAHKDGRATLLEKSDKIKKFLGPGTEVAQAQNTDAYLIGPVVRHLNGGGKAVEVTEEMIRVCFTQATRTAPVYMTEKTRGNEKTFIAKIPANGAKVPRQLRMGSRLVPTLRLKRARKQQAPSVLRGGAPMRLRLLHLPRPTDSKECPLRKKGTTPEERRVIRKEQQNLTSEKRKACPKANKKTQAQAAEQVDSTEAQEEGPETPEGNPQAEDRPVEVEEVPAPRGNEASEPPTPEPTPSAPGAQGLRKSARTKARQGGQPQTQSE</sequence>
<evidence type="ECO:0000313" key="3">
    <source>
        <dbReference type="Proteomes" id="UP001610728"/>
    </source>
</evidence>
<feature type="region of interest" description="Disordered" evidence="1">
    <location>
        <begin position="312"/>
        <end position="463"/>
    </location>
</feature>
<feature type="compositionally biased region" description="Basic and acidic residues" evidence="1">
    <location>
        <begin position="337"/>
        <end position="372"/>
    </location>
</feature>
<dbReference type="EMBL" id="JABSNW010000001">
    <property type="protein sequence ID" value="KAL2890691.1"/>
    <property type="molecule type" value="Genomic_DNA"/>
</dbReference>
<dbReference type="GeneID" id="98114295"/>
<dbReference type="RefSeq" id="XP_070861871.1">
    <property type="nucleotide sequence ID" value="XM_071005795.1"/>
</dbReference>
<comment type="caution">
    <text evidence="2">The sequence shown here is derived from an EMBL/GenBank/DDBJ whole genome shotgun (WGS) entry which is preliminary data.</text>
</comment>
<feature type="compositionally biased region" description="Polar residues" evidence="1">
    <location>
        <begin position="380"/>
        <end position="392"/>
    </location>
</feature>
<evidence type="ECO:0000256" key="1">
    <source>
        <dbReference type="SAM" id="MobiDB-lite"/>
    </source>
</evidence>
<accession>A0ABR4MR01</accession>
<dbReference type="Proteomes" id="UP001610728">
    <property type="component" value="Unassembled WGS sequence"/>
</dbReference>
<evidence type="ECO:0000313" key="2">
    <source>
        <dbReference type="EMBL" id="KAL2890691.1"/>
    </source>
</evidence>
<dbReference type="GO" id="GO:0004519">
    <property type="term" value="F:endonuclease activity"/>
    <property type="evidence" value="ECO:0007669"/>
    <property type="project" value="UniProtKB-KW"/>
</dbReference>
<feature type="region of interest" description="Disordered" evidence="1">
    <location>
        <begin position="106"/>
        <end position="152"/>
    </location>
</feature>
<feature type="compositionally biased region" description="Polar residues" evidence="1">
    <location>
        <begin position="106"/>
        <end position="115"/>
    </location>
</feature>
<organism evidence="2 3">
    <name type="scientific">Ceratocystis lukuohia</name>
    <dbReference type="NCBI Taxonomy" id="2019550"/>
    <lineage>
        <taxon>Eukaryota</taxon>
        <taxon>Fungi</taxon>
        <taxon>Dikarya</taxon>
        <taxon>Ascomycota</taxon>
        <taxon>Pezizomycotina</taxon>
        <taxon>Sordariomycetes</taxon>
        <taxon>Hypocreomycetidae</taxon>
        <taxon>Microascales</taxon>
        <taxon>Ceratocystidaceae</taxon>
        <taxon>Ceratocystis</taxon>
    </lineage>
</organism>
<feature type="compositionally biased region" description="Basic and acidic residues" evidence="1">
    <location>
        <begin position="73"/>
        <end position="90"/>
    </location>
</feature>